<feature type="region of interest" description="Disordered" evidence="1">
    <location>
        <begin position="1221"/>
        <end position="1260"/>
    </location>
</feature>
<feature type="region of interest" description="Disordered" evidence="1">
    <location>
        <begin position="1336"/>
        <end position="1362"/>
    </location>
</feature>
<dbReference type="SUPFAM" id="SSF117289">
    <property type="entry name" value="Nucleoporin domain"/>
    <property type="match status" value="1"/>
</dbReference>
<accession>A0A803LXZ4</accession>
<feature type="compositionally biased region" description="Polar residues" evidence="1">
    <location>
        <begin position="569"/>
        <end position="588"/>
    </location>
</feature>
<evidence type="ECO:0000313" key="3">
    <source>
        <dbReference type="Proteomes" id="UP000596660"/>
    </source>
</evidence>
<dbReference type="GO" id="GO:0009793">
    <property type="term" value="P:embryo development ending in seed dormancy"/>
    <property type="evidence" value="ECO:0007669"/>
    <property type="project" value="EnsemblPlants"/>
</dbReference>
<dbReference type="PANTHER" id="PTHR34418:SF3">
    <property type="entry name" value="NUCLEAR PORE COMPLEX PROTEIN NUP214"/>
    <property type="match status" value="1"/>
</dbReference>
<feature type="compositionally biased region" description="Polar residues" evidence="1">
    <location>
        <begin position="478"/>
        <end position="493"/>
    </location>
</feature>
<dbReference type="Gramene" id="AUR62020345-RA">
    <property type="protein sequence ID" value="AUR62020345-RA:cds"/>
    <property type="gene ID" value="AUR62020345"/>
</dbReference>
<reference evidence="2" key="1">
    <citation type="journal article" date="2017" name="Nature">
        <title>The genome of Chenopodium quinoa.</title>
        <authorList>
            <person name="Jarvis D.E."/>
            <person name="Ho Y.S."/>
            <person name="Lightfoot D.J."/>
            <person name="Schmoeckel S.M."/>
            <person name="Li B."/>
            <person name="Borm T.J.A."/>
            <person name="Ohyanagi H."/>
            <person name="Mineta K."/>
            <person name="Michell C.T."/>
            <person name="Saber N."/>
            <person name="Kharbatia N.M."/>
            <person name="Rupper R.R."/>
            <person name="Sharp A.R."/>
            <person name="Dally N."/>
            <person name="Boughton B.A."/>
            <person name="Woo Y.H."/>
            <person name="Gao G."/>
            <person name="Schijlen E.G.W.M."/>
            <person name="Guo X."/>
            <person name="Momin A.A."/>
            <person name="Negrao S."/>
            <person name="Al-Babili S."/>
            <person name="Gehring C."/>
            <person name="Roessner U."/>
            <person name="Jung C."/>
            <person name="Murphy K."/>
            <person name="Arold S.T."/>
            <person name="Gojobori T."/>
            <person name="van der Linden C.G."/>
            <person name="van Loo E.N."/>
            <person name="Jellen E.N."/>
            <person name="Maughan P.J."/>
            <person name="Tester M."/>
        </authorList>
    </citation>
    <scope>NUCLEOTIDE SEQUENCE [LARGE SCALE GENOMIC DNA]</scope>
    <source>
        <strain evidence="2">cv. PI 614886</strain>
    </source>
</reference>
<dbReference type="InterPro" id="IPR044694">
    <property type="entry name" value="NUP214"/>
</dbReference>
<feature type="region of interest" description="Disordered" evidence="1">
    <location>
        <begin position="569"/>
        <end position="609"/>
    </location>
</feature>
<evidence type="ECO:0000256" key="1">
    <source>
        <dbReference type="SAM" id="MobiDB-lite"/>
    </source>
</evidence>
<feature type="compositionally biased region" description="Polar residues" evidence="1">
    <location>
        <begin position="1055"/>
        <end position="1064"/>
    </location>
</feature>
<organism evidence="2 3">
    <name type="scientific">Chenopodium quinoa</name>
    <name type="common">Quinoa</name>
    <dbReference type="NCBI Taxonomy" id="63459"/>
    <lineage>
        <taxon>Eukaryota</taxon>
        <taxon>Viridiplantae</taxon>
        <taxon>Streptophyta</taxon>
        <taxon>Embryophyta</taxon>
        <taxon>Tracheophyta</taxon>
        <taxon>Spermatophyta</taxon>
        <taxon>Magnoliopsida</taxon>
        <taxon>eudicotyledons</taxon>
        <taxon>Gunneridae</taxon>
        <taxon>Pentapetalae</taxon>
        <taxon>Caryophyllales</taxon>
        <taxon>Chenopodiaceae</taxon>
        <taxon>Chenopodioideae</taxon>
        <taxon>Atripliceae</taxon>
        <taxon>Chenopodium</taxon>
    </lineage>
</organism>
<dbReference type="GO" id="GO:0010070">
    <property type="term" value="P:zygote asymmetric cell division"/>
    <property type="evidence" value="ECO:0007669"/>
    <property type="project" value="EnsemblPlants"/>
</dbReference>
<name>A0A803LXZ4_CHEQI</name>
<reference evidence="2" key="2">
    <citation type="submission" date="2021-03" db="UniProtKB">
        <authorList>
            <consortium name="EnsemblPlants"/>
        </authorList>
    </citation>
    <scope>IDENTIFICATION</scope>
</reference>
<feature type="compositionally biased region" description="Polar residues" evidence="1">
    <location>
        <begin position="1276"/>
        <end position="1297"/>
    </location>
</feature>
<evidence type="ECO:0008006" key="4">
    <source>
        <dbReference type="Google" id="ProtNLM"/>
    </source>
</evidence>
<feature type="compositionally biased region" description="Polar residues" evidence="1">
    <location>
        <begin position="595"/>
        <end position="609"/>
    </location>
</feature>
<keyword evidence="3" id="KW-1185">Reference proteome</keyword>
<dbReference type="Proteomes" id="UP000596660">
    <property type="component" value="Unplaced"/>
</dbReference>
<feature type="region of interest" description="Disordered" evidence="1">
    <location>
        <begin position="1125"/>
        <end position="1149"/>
    </location>
</feature>
<feature type="compositionally biased region" description="Polar residues" evidence="1">
    <location>
        <begin position="1221"/>
        <end position="1255"/>
    </location>
</feature>
<feature type="region of interest" description="Disordered" evidence="1">
    <location>
        <begin position="1620"/>
        <end position="1639"/>
    </location>
</feature>
<dbReference type="GO" id="GO:0006405">
    <property type="term" value="P:RNA export from nucleus"/>
    <property type="evidence" value="ECO:0007669"/>
    <property type="project" value="InterPro"/>
</dbReference>
<dbReference type="EnsemblPlants" id="AUR62020345-RA">
    <property type="protein sequence ID" value="AUR62020345-RA:cds"/>
    <property type="gene ID" value="AUR62020345"/>
</dbReference>
<feature type="region of interest" description="Disordered" evidence="1">
    <location>
        <begin position="1046"/>
        <end position="1082"/>
    </location>
</feature>
<protein>
    <recommendedName>
        <fullName evidence="4">Nuclear pore complex protein NUP214</fullName>
    </recommendedName>
</protein>
<proteinExistence type="predicted"/>
<feature type="region of interest" description="Disordered" evidence="1">
    <location>
        <begin position="478"/>
        <end position="497"/>
    </location>
</feature>
<feature type="compositionally biased region" description="Polar residues" evidence="1">
    <location>
        <begin position="1336"/>
        <end position="1347"/>
    </location>
</feature>
<dbReference type="GO" id="GO:0017056">
    <property type="term" value="F:structural constituent of nuclear pore"/>
    <property type="evidence" value="ECO:0007669"/>
    <property type="project" value="InterPro"/>
</dbReference>
<sequence>MAVISDYSSSKKTLQVEEQVEGERIETNDYFFCKIGDSIPIMSDGSIFDANNPPAKPLVISESSGLIFAAHSTGFCVANITDVIAAAKEIKDKGSGPSVQDLCVVDVLIGRVSILALSTECSVISAVVEGEIQFFFVDSLLNMDKKPTFCSSVESNPVKDMFWINETDPSFIVLTSGGKVFNGAINKSLKHVMDEVDAVGRSVDGNFVAVGRKKYLTIYSSKLEEILQVLLPTDTWTDKSDTIKVDSIKWVRSDSIVVGCFQQTEDGKEENYFVQVITSKAGKIIDACDQSLLLTYLSVNFKVHYFCATENGDENLVLGLCADKSSVYENVKVKIGVEEERELPPHCLLVCLTLEGKLVMYNVASIAGSQRSSQDLSVASSDAQSISVVEPSNVSKAPFQSEEERSKQSVFDLGLCESDKKKISSALDVPVSKVQELPEQKAYTLGITNFDQNTRKELISGSNHQKEVADVNNSKSFGQLGQAEEGNSNQSPFKSLHGLGSAAGNTVVTENWKTEYGELNRTLTPPTSGSFLGGSGVLNSRSLFSPQSFDKSTVSGSPFTSTNIANSSESLFRNSGSRPSDSFVSSTKGVDHSQKSITSSGMSGLPSNIPGSKMLLQESGKLQNLTGQSVPPMFGNDRKSSPLGQLNSEQNLPKQFSNVQNMAKELDKLLKSIEEEGGFKDICTAAHRNSLKILEEGMNGLSERNRVWQNHTEEQHREIQLLLDKTVQVLARKTHMEGVVRQTTDGQYWDLWNRQKLNSELDQKRLNVLNRSQDLTNRMIELERHFNNLELNLFGKSSGENLVSRALNSRSASSRHNQSLHAIHNAAISQLAAANQLSDSLSKQMAVLSIKSPPTKQATVKQQVFESIGIPYPDGPLRSPSTVKVMNSPSNRHPLVLCSGETRNDSKRIQLTGVSNPEPETARRRRDSLDRNWANFEVAKTTVKRMVVQNERQKVGGLFSSMDKQFASPGKMEGSVANHSKVLSVQDRNGRNDTSQKLSADTAAVSKFKWTGSIPGLSEAETEQPLRWQFNQGDSIKATQNISSSSSLLSPFVDPNSNKGNIHSTAERPGCQIGSIDRSGTSAADTVPSLLQFGKEESLIQKNHSQPFSFSIKGGEIPTFGKKETETTKPVGDQSFVSTSKQDVGASPSSVFPPVNFSSIPNLSMQTLPTTSVVRSTTNTEMAKDNKEGLQFSSSAFSVSSSLAASSSSSTSSHFKEVSRFPTSPISVSTPQEAPVISPSSKSTEVVDSDSTGPSMNLADKLSKVGPQVAAKKESAANNLAATPQSPEKLASTTSGSSNFLNLMPSVTSAEVPKALASSPDMNKIATHVSNMVSNTPEKQSAAVTPSPTSPEVGGTAGGKSDIDATVAQEDEMEEVAPETNQTAELSLGSLAGFGLGSAPNATTPKSNPFGGPITSAPQTMSSSISLNVPSGELFRPASFSFQSLQASQPSQSSNTGASFGAFGFANPLQQVSSGSGFGQPSQIGSGQQALGSVLGSFGQSRQLGAGLPGSGFGIPQSPAGGFQNTATVGGFAGISSVASGFGGGFANAATIGGGFAAAAPSGGGFAAAAPSGGGFAAAAPSGGGFAAAAPSGGGFAGAAGGAGGFGAFGKPVNTGFSAFGSSVGGRPAPPELFTQMRK</sequence>
<dbReference type="OMA" id="ENCAPRI"/>
<dbReference type="PANTHER" id="PTHR34418">
    <property type="entry name" value="NUCLEAR PORE COMPLEX PROTEIN NUP214 ISOFORM X1"/>
    <property type="match status" value="1"/>
</dbReference>
<evidence type="ECO:0000313" key="2">
    <source>
        <dbReference type="EnsemblPlants" id="AUR62020345-RA:cds"/>
    </source>
</evidence>
<feature type="region of interest" description="Disordered" evidence="1">
    <location>
        <begin position="625"/>
        <end position="651"/>
    </location>
</feature>
<feature type="region of interest" description="Disordered" evidence="1">
    <location>
        <begin position="1275"/>
        <end position="1297"/>
    </location>
</feature>
<feature type="compositionally biased region" description="Polar residues" evidence="1">
    <location>
        <begin position="642"/>
        <end position="651"/>
    </location>
</feature>